<dbReference type="PANTHER" id="PTHR30153">
    <property type="entry name" value="REPLICATIVE DNA HELICASE DNAB"/>
    <property type="match status" value="1"/>
</dbReference>
<name>A0A8J7BVW5_9CYAN</name>
<dbReference type="Pfam" id="PF00772">
    <property type="entry name" value="DnaB"/>
    <property type="match status" value="1"/>
</dbReference>
<evidence type="ECO:0000313" key="16">
    <source>
        <dbReference type="Proteomes" id="UP000629098"/>
    </source>
</evidence>
<dbReference type="GO" id="GO:0043139">
    <property type="term" value="F:5'-3' DNA helicase activity"/>
    <property type="evidence" value="ECO:0007669"/>
    <property type="project" value="UniProtKB-EC"/>
</dbReference>
<dbReference type="Proteomes" id="UP000629098">
    <property type="component" value="Unassembled WGS sequence"/>
</dbReference>
<protein>
    <recommendedName>
        <fullName evidence="12 13">Replicative DNA helicase</fullName>
        <ecNumber evidence="12 13">5.6.2.3</ecNumber>
    </recommendedName>
</protein>
<keyword evidence="9 13" id="KW-0238">DNA-binding</keyword>
<dbReference type="NCBIfam" id="TIGR00665">
    <property type="entry name" value="DnaB"/>
    <property type="match status" value="1"/>
</dbReference>
<evidence type="ECO:0000313" key="15">
    <source>
        <dbReference type="EMBL" id="MBD2770672.1"/>
    </source>
</evidence>
<comment type="caution">
    <text evidence="15">The sequence shown here is derived from an EMBL/GenBank/DDBJ whole genome shotgun (WGS) entry which is preliminary data.</text>
</comment>
<comment type="subunit">
    <text evidence="2">Homohexamer.</text>
</comment>
<dbReference type="InterPro" id="IPR027417">
    <property type="entry name" value="P-loop_NTPase"/>
</dbReference>
<organism evidence="15 16">
    <name type="scientific">Iningainema tapete BLCC-T55</name>
    <dbReference type="NCBI Taxonomy" id="2748662"/>
    <lineage>
        <taxon>Bacteria</taxon>
        <taxon>Bacillati</taxon>
        <taxon>Cyanobacteriota</taxon>
        <taxon>Cyanophyceae</taxon>
        <taxon>Nostocales</taxon>
        <taxon>Scytonemataceae</taxon>
        <taxon>Iningainema tapete</taxon>
    </lineage>
</organism>
<keyword evidence="3 13" id="KW-0639">Primosome</keyword>
<keyword evidence="6 13" id="KW-0378">Hydrolase</keyword>
<dbReference type="InterPro" id="IPR007692">
    <property type="entry name" value="DNA_helicase_DnaB"/>
</dbReference>
<dbReference type="Pfam" id="PF03796">
    <property type="entry name" value="DnaB_C"/>
    <property type="match status" value="1"/>
</dbReference>
<dbReference type="InterPro" id="IPR036185">
    <property type="entry name" value="DNA_heli_DnaB-like_N_sf"/>
</dbReference>
<keyword evidence="10" id="KW-0413">Isomerase</keyword>
<proteinExistence type="inferred from homology"/>
<evidence type="ECO:0000256" key="7">
    <source>
        <dbReference type="ARBA" id="ARBA00022806"/>
    </source>
</evidence>
<evidence type="ECO:0000256" key="2">
    <source>
        <dbReference type="ARBA" id="ARBA00011643"/>
    </source>
</evidence>
<sequence>MQQELNNQLPPQNIEAEEAILGGILLDPEAIERVIDILKPEAFYVSGHKEIYRAMQNLHFQNKPTDLLSVTSWLTDKDLLTFVGGRNKLASLIDRTVSATNIDFLAELVVEKYLRRQLIKAGNEIVQLGYSTEIELPIVLDQAEQKVFSIRHQNESNNEPKLLADIGIEVYAELENLSMGIVASGIKTGFYDIDSLTGGFRPGSLIVVAARPGMGKSSFCSQLGLNVSKLHGLATMIFSLEMSDKDIYTRFLSSESKIDFNHLRSGKISDRQWEPIIQAVGQLSEAKVIIDDSSCPSSAEIRSKVRKAIAKYGQLGLVIVDYLQLMVDTADARLPQKIGEITRQLKLLSRECNVPIIIISQLNRDVEGRTNKRPMLSDLRDSGRIEEDADIVMMLYRDDYYNSDSPDRGIAEVIFAKHRNGSTGTVKLLFDSQFTQFKNLARPKNS</sequence>
<dbReference type="GO" id="GO:0016787">
    <property type="term" value="F:hydrolase activity"/>
    <property type="evidence" value="ECO:0007669"/>
    <property type="project" value="UniProtKB-KW"/>
</dbReference>
<dbReference type="InterPro" id="IPR016136">
    <property type="entry name" value="DNA_helicase_N/primase_C"/>
</dbReference>
<keyword evidence="7 13" id="KW-0347">Helicase</keyword>
<accession>A0A8J7BVW5</accession>
<dbReference type="GO" id="GO:0003677">
    <property type="term" value="F:DNA binding"/>
    <property type="evidence" value="ECO:0007669"/>
    <property type="project" value="UniProtKB-UniRule"/>
</dbReference>
<dbReference type="SUPFAM" id="SSF48024">
    <property type="entry name" value="N-terminal domain of DnaB helicase"/>
    <property type="match status" value="1"/>
</dbReference>
<dbReference type="SUPFAM" id="SSF52540">
    <property type="entry name" value="P-loop containing nucleoside triphosphate hydrolases"/>
    <property type="match status" value="1"/>
</dbReference>
<keyword evidence="8 13" id="KW-0067">ATP-binding</keyword>
<evidence type="ECO:0000256" key="12">
    <source>
        <dbReference type="NCBIfam" id="TIGR00665"/>
    </source>
</evidence>
<gene>
    <name evidence="15" type="primary">dnaB</name>
    <name evidence="15" type="ORF">ICL16_00655</name>
</gene>
<comment type="similarity">
    <text evidence="1 13">Belongs to the helicase family. DnaB subfamily.</text>
</comment>
<evidence type="ECO:0000256" key="4">
    <source>
        <dbReference type="ARBA" id="ARBA00022705"/>
    </source>
</evidence>
<keyword evidence="16" id="KW-1185">Reference proteome</keyword>
<comment type="function">
    <text evidence="13">The main replicative DNA helicase, it participates in initiation and elongation during chromosome replication. Travels ahead of the DNA replisome, separating dsDNA into templates for DNA synthesis. A processive ATP-dependent 5'-3' DNA helicase it has DNA-dependent ATPase activity.</text>
</comment>
<dbReference type="CDD" id="cd00984">
    <property type="entry name" value="DnaB_C"/>
    <property type="match status" value="1"/>
</dbReference>
<dbReference type="GO" id="GO:1990077">
    <property type="term" value="C:primosome complex"/>
    <property type="evidence" value="ECO:0007669"/>
    <property type="project" value="UniProtKB-UniRule"/>
</dbReference>
<dbReference type="PANTHER" id="PTHR30153:SF2">
    <property type="entry name" value="REPLICATIVE DNA HELICASE"/>
    <property type="match status" value="1"/>
</dbReference>
<dbReference type="PROSITE" id="PS51199">
    <property type="entry name" value="SF4_HELICASE"/>
    <property type="match status" value="1"/>
</dbReference>
<dbReference type="FunFam" id="1.10.860.10:FF:000001">
    <property type="entry name" value="Replicative DNA helicase"/>
    <property type="match status" value="1"/>
</dbReference>
<dbReference type="Gene3D" id="1.10.860.10">
    <property type="entry name" value="DNAb Helicase, Chain A"/>
    <property type="match status" value="1"/>
</dbReference>
<evidence type="ECO:0000259" key="14">
    <source>
        <dbReference type="PROSITE" id="PS51199"/>
    </source>
</evidence>
<evidence type="ECO:0000256" key="13">
    <source>
        <dbReference type="RuleBase" id="RU362085"/>
    </source>
</evidence>
<dbReference type="SMART" id="SM00382">
    <property type="entry name" value="AAA"/>
    <property type="match status" value="1"/>
</dbReference>
<feature type="domain" description="SF4 helicase" evidence="14">
    <location>
        <begin position="179"/>
        <end position="444"/>
    </location>
</feature>
<comment type="catalytic activity">
    <reaction evidence="11 13">
        <text>ATP + H2O = ADP + phosphate + H(+)</text>
        <dbReference type="Rhea" id="RHEA:13065"/>
        <dbReference type="ChEBI" id="CHEBI:15377"/>
        <dbReference type="ChEBI" id="CHEBI:15378"/>
        <dbReference type="ChEBI" id="CHEBI:30616"/>
        <dbReference type="ChEBI" id="CHEBI:43474"/>
        <dbReference type="ChEBI" id="CHEBI:456216"/>
        <dbReference type="EC" id="5.6.2.3"/>
    </reaction>
</comment>
<dbReference type="EC" id="5.6.2.3" evidence="12 13"/>
<evidence type="ECO:0000256" key="11">
    <source>
        <dbReference type="ARBA" id="ARBA00048954"/>
    </source>
</evidence>
<evidence type="ECO:0000256" key="9">
    <source>
        <dbReference type="ARBA" id="ARBA00023125"/>
    </source>
</evidence>
<dbReference type="GO" id="GO:0005524">
    <property type="term" value="F:ATP binding"/>
    <property type="evidence" value="ECO:0007669"/>
    <property type="project" value="UniProtKB-UniRule"/>
</dbReference>
<evidence type="ECO:0000256" key="6">
    <source>
        <dbReference type="ARBA" id="ARBA00022801"/>
    </source>
</evidence>
<dbReference type="EMBL" id="JACXAE010000007">
    <property type="protein sequence ID" value="MBD2770672.1"/>
    <property type="molecule type" value="Genomic_DNA"/>
</dbReference>
<reference evidence="15" key="1">
    <citation type="submission" date="2020-09" db="EMBL/GenBank/DDBJ databases">
        <title>Iningainema tapete sp. nov. (Scytonemataceae, Cyanobacteria) from greenhouses in central Florida (USA) produces two types of nodularin with biosynthetic potential for microcystin-LR and anabaenopeptins.</title>
        <authorList>
            <person name="Berthold D.E."/>
            <person name="Lefler F.W."/>
            <person name="Huang I.-S."/>
            <person name="Abdulla H."/>
            <person name="Zimba P.V."/>
            <person name="Laughinghouse H.D. IV."/>
        </authorList>
    </citation>
    <scope>NUCLEOTIDE SEQUENCE</scope>
    <source>
        <strain evidence="15">BLCCT55</strain>
    </source>
</reference>
<evidence type="ECO:0000256" key="8">
    <source>
        <dbReference type="ARBA" id="ARBA00022840"/>
    </source>
</evidence>
<dbReference type="GO" id="GO:0005829">
    <property type="term" value="C:cytosol"/>
    <property type="evidence" value="ECO:0007669"/>
    <property type="project" value="TreeGrafter"/>
</dbReference>
<dbReference type="RefSeq" id="WP_190824971.1">
    <property type="nucleotide sequence ID" value="NZ_CAWPPI010000007.1"/>
</dbReference>
<dbReference type="InterPro" id="IPR007694">
    <property type="entry name" value="DNA_helicase_DnaB-like_C"/>
</dbReference>
<evidence type="ECO:0000256" key="3">
    <source>
        <dbReference type="ARBA" id="ARBA00022515"/>
    </source>
</evidence>
<keyword evidence="4 13" id="KW-0235">DNA replication</keyword>
<dbReference type="AlphaFoldDB" id="A0A8J7BVW5"/>
<evidence type="ECO:0000256" key="10">
    <source>
        <dbReference type="ARBA" id="ARBA00023235"/>
    </source>
</evidence>
<dbReference type="InterPro" id="IPR007693">
    <property type="entry name" value="DNA_helicase_DnaB-like_N"/>
</dbReference>
<keyword evidence="5 13" id="KW-0547">Nucleotide-binding</keyword>
<dbReference type="GO" id="GO:0006269">
    <property type="term" value="P:DNA replication, synthesis of primer"/>
    <property type="evidence" value="ECO:0007669"/>
    <property type="project" value="UniProtKB-UniRule"/>
</dbReference>
<dbReference type="InterPro" id="IPR003593">
    <property type="entry name" value="AAA+_ATPase"/>
</dbReference>
<dbReference type="Gene3D" id="3.40.50.300">
    <property type="entry name" value="P-loop containing nucleotide triphosphate hydrolases"/>
    <property type="match status" value="1"/>
</dbReference>
<evidence type="ECO:0000256" key="1">
    <source>
        <dbReference type="ARBA" id="ARBA00008428"/>
    </source>
</evidence>
<evidence type="ECO:0000256" key="5">
    <source>
        <dbReference type="ARBA" id="ARBA00022741"/>
    </source>
</evidence>